<keyword evidence="5" id="KW-1185">Reference proteome</keyword>
<dbReference type="InterPro" id="IPR029063">
    <property type="entry name" value="SAM-dependent_MTases_sf"/>
</dbReference>
<dbReference type="Gene3D" id="3.40.50.150">
    <property type="entry name" value="Vaccinia Virus protein VP39"/>
    <property type="match status" value="1"/>
</dbReference>
<protein>
    <submittedName>
        <fullName evidence="4">Methyltransferase</fullName>
    </submittedName>
</protein>
<evidence type="ECO:0000313" key="4">
    <source>
        <dbReference type="EMBL" id="KHE42189.1"/>
    </source>
</evidence>
<keyword evidence="3" id="KW-0949">S-adenosyl-L-methionine</keyword>
<gene>
    <name evidence="4" type="ORF">LG35_06475</name>
</gene>
<dbReference type="RefSeq" id="WP_035473286.1">
    <property type="nucleotide sequence ID" value="NZ_JRGF01000006.1"/>
</dbReference>
<dbReference type="PANTHER" id="PTHR10509">
    <property type="entry name" value="O-METHYLTRANSFERASE-RELATED"/>
    <property type="match status" value="1"/>
</dbReference>
<keyword evidence="1 4" id="KW-0489">Methyltransferase</keyword>
<dbReference type="GO" id="GO:0032259">
    <property type="term" value="P:methylation"/>
    <property type="evidence" value="ECO:0007669"/>
    <property type="project" value="UniProtKB-KW"/>
</dbReference>
<dbReference type="Proteomes" id="UP000030889">
    <property type="component" value="Unassembled WGS sequence"/>
</dbReference>
<evidence type="ECO:0000256" key="2">
    <source>
        <dbReference type="ARBA" id="ARBA00022679"/>
    </source>
</evidence>
<evidence type="ECO:0000256" key="3">
    <source>
        <dbReference type="ARBA" id="ARBA00022691"/>
    </source>
</evidence>
<dbReference type="Pfam" id="PF01596">
    <property type="entry name" value="Methyltransf_3"/>
    <property type="match status" value="1"/>
</dbReference>
<dbReference type="CDD" id="cd02440">
    <property type="entry name" value="AdoMet_MTases"/>
    <property type="match status" value="1"/>
</dbReference>
<name>A0ABR4YIW0_9BACT</name>
<keyword evidence="2" id="KW-0808">Transferase</keyword>
<dbReference type="PANTHER" id="PTHR10509:SF14">
    <property type="entry name" value="CAFFEOYL-COA O-METHYLTRANSFERASE 3-RELATED"/>
    <property type="match status" value="1"/>
</dbReference>
<sequence>MERLERYIHEMSSPEDALMEELTRTTNQRAVHPQMLSGQIQGRFLGMLVRMLRPHRVLEIGTFTGYSALSMATGMEAGAILDTIEADDEQEELIRSFVERSGYGDRIRLHIGSAFAVMPSLNETYDLVFIDGDKREYPAYYRMLMDEGRTVPLVRSGSYLIADNILWYGKVAEPEQYRDPHTMAIREFNRMVREDDRVENVVLPLRDGLNLIRVK</sequence>
<accession>A0ABR4YIW0</accession>
<dbReference type="EMBL" id="JRGF01000006">
    <property type="protein sequence ID" value="KHE42189.1"/>
    <property type="molecule type" value="Genomic_DNA"/>
</dbReference>
<dbReference type="InterPro" id="IPR002935">
    <property type="entry name" value="SAM_O-MeTrfase"/>
</dbReference>
<dbReference type="PROSITE" id="PS51682">
    <property type="entry name" value="SAM_OMT_I"/>
    <property type="match status" value="1"/>
</dbReference>
<evidence type="ECO:0000256" key="1">
    <source>
        <dbReference type="ARBA" id="ARBA00022603"/>
    </source>
</evidence>
<dbReference type="InterPro" id="IPR050362">
    <property type="entry name" value="Cation-dep_OMT"/>
</dbReference>
<dbReference type="GO" id="GO:0008168">
    <property type="term" value="F:methyltransferase activity"/>
    <property type="evidence" value="ECO:0007669"/>
    <property type="project" value="UniProtKB-KW"/>
</dbReference>
<evidence type="ECO:0000313" key="5">
    <source>
        <dbReference type="Proteomes" id="UP000030889"/>
    </source>
</evidence>
<comment type="caution">
    <text evidence="4">The sequence shown here is derived from an EMBL/GenBank/DDBJ whole genome shotgun (WGS) entry which is preliminary data.</text>
</comment>
<organism evidence="4 5">
    <name type="scientific">Alistipes inops</name>
    <dbReference type="NCBI Taxonomy" id="1501391"/>
    <lineage>
        <taxon>Bacteria</taxon>
        <taxon>Pseudomonadati</taxon>
        <taxon>Bacteroidota</taxon>
        <taxon>Bacteroidia</taxon>
        <taxon>Bacteroidales</taxon>
        <taxon>Rikenellaceae</taxon>
        <taxon>Alistipes</taxon>
    </lineage>
</organism>
<dbReference type="SUPFAM" id="SSF53335">
    <property type="entry name" value="S-adenosyl-L-methionine-dependent methyltransferases"/>
    <property type="match status" value="1"/>
</dbReference>
<proteinExistence type="predicted"/>
<reference evidence="4 5" key="1">
    <citation type="submission" date="2014-09" db="EMBL/GenBank/DDBJ databases">
        <title>Alistipes sp. 627, sp. nov., a novel member of the family Rikenellaceae isolated from human faeces.</title>
        <authorList>
            <person name="Shkoporov A.N."/>
            <person name="Chaplin A.V."/>
            <person name="Motuzova O.V."/>
            <person name="Kafarskaia L.I."/>
            <person name="Khokhlova E.V."/>
            <person name="Efimov B.A."/>
        </authorList>
    </citation>
    <scope>NUCLEOTIDE SEQUENCE [LARGE SCALE GENOMIC DNA]</scope>
    <source>
        <strain evidence="4 5">627</strain>
    </source>
</reference>